<dbReference type="InterPro" id="IPR036388">
    <property type="entry name" value="WH-like_DNA-bd_sf"/>
</dbReference>
<dbReference type="PANTHER" id="PTHR18964:SF149">
    <property type="entry name" value="BIFUNCTIONAL UDP-N-ACETYLGLUCOSAMINE 2-EPIMERASE_N-ACETYLMANNOSAMINE KINASE"/>
    <property type="match status" value="1"/>
</dbReference>
<dbReference type="RefSeq" id="WP_183372651.1">
    <property type="nucleotide sequence ID" value="NZ_BAABHL010000001.1"/>
</dbReference>
<comment type="similarity">
    <text evidence="1">Belongs to the ROK (NagC/XylR) family.</text>
</comment>
<dbReference type="GO" id="GO:0016301">
    <property type="term" value="F:kinase activity"/>
    <property type="evidence" value="ECO:0007669"/>
    <property type="project" value="UniProtKB-KW"/>
</dbReference>
<keyword evidence="2" id="KW-0418">Kinase</keyword>
<evidence type="ECO:0000313" key="2">
    <source>
        <dbReference type="EMBL" id="MBB4137837.1"/>
    </source>
</evidence>
<reference evidence="2 3" key="1">
    <citation type="submission" date="2020-08" db="EMBL/GenBank/DDBJ databases">
        <title>Sequencing the genomes of 1000 actinobacteria strains.</title>
        <authorList>
            <person name="Klenk H.-P."/>
        </authorList>
    </citation>
    <scope>NUCLEOTIDE SEQUENCE [LARGE SCALE GENOMIC DNA]</scope>
    <source>
        <strain evidence="2 3">DSM 45298</strain>
    </source>
</reference>
<name>A0A840FEG4_9ACTN</name>
<dbReference type="EMBL" id="JACIFP010000001">
    <property type="protein sequence ID" value="MBB4137837.1"/>
    <property type="molecule type" value="Genomic_DNA"/>
</dbReference>
<dbReference type="Pfam" id="PF00480">
    <property type="entry name" value="ROK"/>
    <property type="match status" value="1"/>
</dbReference>
<dbReference type="PANTHER" id="PTHR18964">
    <property type="entry name" value="ROK (REPRESSOR, ORF, KINASE) FAMILY"/>
    <property type="match status" value="1"/>
</dbReference>
<keyword evidence="2" id="KW-0808">Transferase</keyword>
<comment type="caution">
    <text evidence="2">The sequence shown here is derived from an EMBL/GenBank/DDBJ whole genome shotgun (WGS) entry which is preliminary data.</text>
</comment>
<proteinExistence type="inferred from homology"/>
<dbReference type="SUPFAM" id="SSF46785">
    <property type="entry name" value="Winged helix' DNA-binding domain"/>
    <property type="match status" value="1"/>
</dbReference>
<gene>
    <name evidence="2" type="ORF">BKA16_004389</name>
</gene>
<keyword evidence="3" id="KW-1185">Reference proteome</keyword>
<dbReference type="AlphaFoldDB" id="A0A840FEG4"/>
<sequence length="366" mass="37719">MIGSGVVPASLRIGTGPTAAVLHAVRVHGPVTRDQIVAAVDLSPATVNRQVNALLEARIVTERPDLVDPGAIGRPKLPLTLDRDHYCVAGMHIGARRTALVIADLRGRTLYSHAVRTSDVADLCGQLASLADRFSGRRMLWGGAAIGGAVDAASGVVDHPILDWRHQPLGDELTTALGVPVSVAEHVQAMAAAELILSGAMVRGTSGLFFYARETVGMAMTFGGQVYQPAHGAGTIAGLTVVPGVLAETPVAPLQSVIGSAALTEAAARLDIEPGSNRLADERARVLGEAVAAMRDVVNPDEIVVAGDAFAAHPQGLAPVQAAFDSTTSITRPLEIVPTCFGVHVPEAAAVAVALSAVYMDPLAVV</sequence>
<dbReference type="InterPro" id="IPR043129">
    <property type="entry name" value="ATPase_NBD"/>
</dbReference>
<dbReference type="Gene3D" id="3.30.420.40">
    <property type="match status" value="2"/>
</dbReference>
<protein>
    <submittedName>
        <fullName evidence="2">Putative NBD/HSP70 family sugar kinase</fullName>
    </submittedName>
</protein>
<organism evidence="2 3">
    <name type="scientific">Gordonia humi</name>
    <dbReference type="NCBI Taxonomy" id="686429"/>
    <lineage>
        <taxon>Bacteria</taxon>
        <taxon>Bacillati</taxon>
        <taxon>Actinomycetota</taxon>
        <taxon>Actinomycetes</taxon>
        <taxon>Mycobacteriales</taxon>
        <taxon>Gordoniaceae</taxon>
        <taxon>Gordonia</taxon>
    </lineage>
</organism>
<accession>A0A840FEG4</accession>
<dbReference type="Proteomes" id="UP000551501">
    <property type="component" value="Unassembled WGS sequence"/>
</dbReference>
<dbReference type="SUPFAM" id="SSF53067">
    <property type="entry name" value="Actin-like ATPase domain"/>
    <property type="match status" value="1"/>
</dbReference>
<evidence type="ECO:0000256" key="1">
    <source>
        <dbReference type="ARBA" id="ARBA00006479"/>
    </source>
</evidence>
<dbReference type="Gene3D" id="1.10.10.10">
    <property type="entry name" value="Winged helix-like DNA-binding domain superfamily/Winged helix DNA-binding domain"/>
    <property type="match status" value="1"/>
</dbReference>
<evidence type="ECO:0000313" key="3">
    <source>
        <dbReference type="Proteomes" id="UP000551501"/>
    </source>
</evidence>
<dbReference type="InterPro" id="IPR000600">
    <property type="entry name" value="ROK"/>
</dbReference>
<dbReference type="InterPro" id="IPR036390">
    <property type="entry name" value="WH_DNA-bd_sf"/>
</dbReference>